<keyword evidence="4 6" id="KW-1133">Transmembrane helix</keyword>
<dbReference type="SMART" id="SM00849">
    <property type="entry name" value="Lactamase_B"/>
    <property type="match status" value="1"/>
</dbReference>
<dbReference type="NCBIfam" id="TIGR00360">
    <property type="entry name" value="ComEC_N-term"/>
    <property type="match status" value="1"/>
</dbReference>
<dbReference type="InterPro" id="IPR035681">
    <property type="entry name" value="ComA-like_MBL"/>
</dbReference>
<evidence type="ECO:0000313" key="9">
    <source>
        <dbReference type="Proteomes" id="UP000824029"/>
    </source>
</evidence>
<keyword evidence="3 6" id="KW-0812">Transmembrane</keyword>
<dbReference type="EMBL" id="DXBZ01000136">
    <property type="protein sequence ID" value="HIZ18828.1"/>
    <property type="molecule type" value="Genomic_DNA"/>
</dbReference>
<feature type="transmembrane region" description="Helical" evidence="6">
    <location>
        <begin position="507"/>
        <end position="524"/>
    </location>
</feature>
<keyword evidence="5 6" id="KW-0472">Membrane</keyword>
<evidence type="ECO:0000256" key="5">
    <source>
        <dbReference type="ARBA" id="ARBA00023136"/>
    </source>
</evidence>
<reference evidence="8" key="1">
    <citation type="journal article" date="2021" name="PeerJ">
        <title>Extensive microbial diversity within the chicken gut microbiome revealed by metagenomics and culture.</title>
        <authorList>
            <person name="Gilroy R."/>
            <person name="Ravi A."/>
            <person name="Getino M."/>
            <person name="Pursley I."/>
            <person name="Horton D.L."/>
            <person name="Alikhan N.F."/>
            <person name="Baker D."/>
            <person name="Gharbi K."/>
            <person name="Hall N."/>
            <person name="Watson M."/>
            <person name="Adriaenssens E.M."/>
            <person name="Foster-Nyarko E."/>
            <person name="Jarju S."/>
            <person name="Secka A."/>
            <person name="Antonio M."/>
            <person name="Oren A."/>
            <person name="Chaudhuri R.R."/>
            <person name="La Ragione R."/>
            <person name="Hildebrand F."/>
            <person name="Pallen M.J."/>
        </authorList>
    </citation>
    <scope>NUCLEOTIDE SEQUENCE</scope>
    <source>
        <strain evidence="8">ChiHecolR3B27-1887</strain>
    </source>
</reference>
<organism evidence="8 9">
    <name type="scientific">Candidatus Olsenella stercoravium</name>
    <dbReference type="NCBI Taxonomy" id="2838713"/>
    <lineage>
        <taxon>Bacteria</taxon>
        <taxon>Bacillati</taxon>
        <taxon>Actinomycetota</taxon>
        <taxon>Coriobacteriia</taxon>
        <taxon>Coriobacteriales</taxon>
        <taxon>Atopobiaceae</taxon>
        <taxon>Olsenella</taxon>
    </lineage>
</organism>
<keyword evidence="2" id="KW-1003">Cell membrane</keyword>
<accession>A0A9D2DKT3</accession>
<protein>
    <submittedName>
        <fullName evidence="8">ComEC/Rec2 family competence protein</fullName>
    </submittedName>
</protein>
<dbReference type="InterPro" id="IPR052159">
    <property type="entry name" value="Competence_DNA_uptake"/>
</dbReference>
<dbReference type="PANTHER" id="PTHR30619:SF7">
    <property type="entry name" value="BETA-LACTAMASE DOMAIN PROTEIN"/>
    <property type="match status" value="1"/>
</dbReference>
<feature type="transmembrane region" description="Helical" evidence="6">
    <location>
        <begin position="422"/>
        <end position="442"/>
    </location>
</feature>
<dbReference type="InterPro" id="IPR036866">
    <property type="entry name" value="RibonucZ/Hydroxyglut_hydro"/>
</dbReference>
<dbReference type="InterPro" id="IPR004477">
    <property type="entry name" value="ComEC_N"/>
</dbReference>
<dbReference type="GO" id="GO:0005886">
    <property type="term" value="C:plasma membrane"/>
    <property type="evidence" value="ECO:0007669"/>
    <property type="project" value="UniProtKB-SubCell"/>
</dbReference>
<feature type="transmembrane region" description="Helical" evidence="6">
    <location>
        <begin position="269"/>
        <end position="294"/>
    </location>
</feature>
<dbReference type="Pfam" id="PF03772">
    <property type="entry name" value="Competence"/>
    <property type="match status" value="1"/>
</dbReference>
<dbReference type="Proteomes" id="UP000824029">
    <property type="component" value="Unassembled WGS sequence"/>
</dbReference>
<feature type="domain" description="Metallo-beta-lactamase" evidence="7">
    <location>
        <begin position="541"/>
        <end position="726"/>
    </location>
</feature>
<proteinExistence type="predicted"/>
<comment type="subcellular location">
    <subcellularLocation>
        <location evidence="1">Cell membrane</location>
        <topology evidence="1">Multi-pass membrane protein</topology>
    </subcellularLocation>
</comment>
<feature type="transmembrane region" description="Helical" evidence="6">
    <location>
        <begin position="315"/>
        <end position="333"/>
    </location>
</feature>
<feature type="transmembrane region" description="Helical" evidence="6">
    <location>
        <begin position="390"/>
        <end position="416"/>
    </location>
</feature>
<dbReference type="Pfam" id="PF00753">
    <property type="entry name" value="Lactamase_B"/>
    <property type="match status" value="1"/>
</dbReference>
<dbReference type="SUPFAM" id="SSF56281">
    <property type="entry name" value="Metallo-hydrolase/oxidoreductase"/>
    <property type="match status" value="1"/>
</dbReference>
<gene>
    <name evidence="8" type="ORF">IAA22_06955</name>
</gene>
<evidence type="ECO:0000256" key="2">
    <source>
        <dbReference type="ARBA" id="ARBA00022475"/>
    </source>
</evidence>
<dbReference type="AlphaFoldDB" id="A0A9D2DKT3"/>
<feature type="transmembrane region" description="Helical" evidence="6">
    <location>
        <begin position="449"/>
        <end position="471"/>
    </location>
</feature>
<feature type="transmembrane region" description="Helical" evidence="6">
    <location>
        <begin position="483"/>
        <end position="500"/>
    </location>
</feature>
<evidence type="ECO:0000256" key="3">
    <source>
        <dbReference type="ARBA" id="ARBA00022692"/>
    </source>
</evidence>
<evidence type="ECO:0000256" key="4">
    <source>
        <dbReference type="ARBA" id="ARBA00022989"/>
    </source>
</evidence>
<feature type="transmembrane region" description="Helical" evidence="6">
    <location>
        <begin position="243"/>
        <end position="263"/>
    </location>
</feature>
<name>A0A9D2DKT3_9ACTN</name>
<dbReference type="CDD" id="cd07731">
    <property type="entry name" value="ComA-like_MBL-fold"/>
    <property type="match status" value="1"/>
</dbReference>
<reference evidence="8" key="2">
    <citation type="submission" date="2021-04" db="EMBL/GenBank/DDBJ databases">
        <authorList>
            <person name="Gilroy R."/>
        </authorList>
    </citation>
    <scope>NUCLEOTIDE SEQUENCE</scope>
    <source>
        <strain evidence="8">ChiHecolR3B27-1887</strain>
    </source>
</reference>
<comment type="caution">
    <text evidence="8">The sequence shown here is derived from an EMBL/GenBank/DDBJ whole genome shotgun (WGS) entry which is preliminary data.</text>
</comment>
<feature type="transmembrane region" description="Helical" evidence="6">
    <location>
        <begin position="12"/>
        <end position="33"/>
    </location>
</feature>
<dbReference type="Gene3D" id="3.60.15.10">
    <property type="entry name" value="Ribonuclease Z/Hydroxyacylglutathione hydrolase-like"/>
    <property type="match status" value="1"/>
</dbReference>
<dbReference type="InterPro" id="IPR001279">
    <property type="entry name" value="Metallo-B-lactamas"/>
</dbReference>
<feature type="transmembrane region" description="Helical" evidence="6">
    <location>
        <begin position="39"/>
        <end position="58"/>
    </location>
</feature>
<sequence length="776" mass="79289">MSRVVERPERPLLPPSLWALVATIALSRAVLAQDVAPRALVAAAGAVVVLTVLLGGVMRRTPVRHAASTVRVMGVALSCAALACAGELSHQAALREALAGAPVSSFELVVEGDMREGASGWRARARVGPGLGSVWLLADEPIDAGSSLVCVGRFSPNERDEWGASSRAQGLAGTIRCVRVLSRNPAKGVRGVVLGLRGTVLDSLDAGSSDARALVAGTVCGHTGAMSERGLDELFARCGVSHLVAVSGGHLVLVTALVGVALGRLPLGAVARVMTLLLVTGLFVAFCGAPVSAVRSWAMSLVAELSRLAGRRAHPLSSACVVALVMALVDPGVTGQLGYLLSVMCVCGICVLGSYTSYLLLVLAQRRGSTPVPPRARGLARRVATDAREALSLTIVSQLVTAPLTCAAFGSLSLVAPLANVLLGPLFSALLTLGLLVGLLVWAPPAQGLLLMACEAVGGVLMALLRLLAAVPGACVAVDVDEGSALLALASALAALLVFWPRVRRLPLVAALCAVLLAAGSWHVRWRWFAPACVRVLDVGQGDAILVTDGAVSLLVDTGPGDAVVGALARSNVTHLDAVVLTHLHADHAGGLEDLLAVVDVAELMVPAETDVSGLPGDLPVRELGYGDVLRAGGFSMRVVSPVEPAGGEGNEGSLEILLSYDDGTRELTALLAADAEREETGAAVERGDVGDVDLLKVGHHGSEASLTPEIARALAPEVSVASAGENNGYGHPDPVCAGILEDAGSLFLCTKDVGDVCVEPGADGPVVSCQREGVP</sequence>
<dbReference type="PANTHER" id="PTHR30619">
    <property type="entry name" value="DNA INTERNALIZATION/COMPETENCE PROTEIN COMEC/REC2"/>
    <property type="match status" value="1"/>
</dbReference>
<evidence type="ECO:0000256" key="1">
    <source>
        <dbReference type="ARBA" id="ARBA00004651"/>
    </source>
</evidence>
<evidence type="ECO:0000313" key="8">
    <source>
        <dbReference type="EMBL" id="HIZ18828.1"/>
    </source>
</evidence>
<evidence type="ECO:0000259" key="7">
    <source>
        <dbReference type="SMART" id="SM00849"/>
    </source>
</evidence>
<feature type="transmembrane region" description="Helical" evidence="6">
    <location>
        <begin position="339"/>
        <end position="361"/>
    </location>
</feature>
<evidence type="ECO:0000256" key="6">
    <source>
        <dbReference type="SAM" id="Phobius"/>
    </source>
</evidence>